<dbReference type="OrthoDB" id="9792500at2"/>
<sequence>MFTHILAPVDLAHVERLGRALEVAADLARHYDIPVTYVGVTTPQPGTVAHNPEEFARKLDSFVAGQTEEFGHVAQARTINCHDPAVELDHALLKVVKDLAADLVVMGSHVPGWRDYVSPSHGGKLALHSHASIMLVRDHDR</sequence>
<dbReference type="CDD" id="cd00293">
    <property type="entry name" value="USP-like"/>
    <property type="match status" value="1"/>
</dbReference>
<evidence type="ECO:0000313" key="3">
    <source>
        <dbReference type="Proteomes" id="UP000295050"/>
    </source>
</evidence>
<dbReference type="Gene3D" id="3.40.50.620">
    <property type="entry name" value="HUPs"/>
    <property type="match status" value="1"/>
</dbReference>
<feature type="domain" description="UspA" evidence="1">
    <location>
        <begin position="1"/>
        <end position="137"/>
    </location>
</feature>
<dbReference type="InterPro" id="IPR014729">
    <property type="entry name" value="Rossmann-like_a/b/a_fold"/>
</dbReference>
<comment type="caution">
    <text evidence="2">The sequence shown here is derived from an EMBL/GenBank/DDBJ whole genome shotgun (WGS) entry which is preliminary data.</text>
</comment>
<dbReference type="Pfam" id="PF00582">
    <property type="entry name" value="Usp"/>
    <property type="match status" value="1"/>
</dbReference>
<proteinExistence type="predicted"/>
<dbReference type="SUPFAM" id="SSF52402">
    <property type="entry name" value="Adenine nucleotide alpha hydrolases-like"/>
    <property type="match status" value="1"/>
</dbReference>
<dbReference type="AlphaFoldDB" id="A0A4R2RDK1"/>
<dbReference type="InterPro" id="IPR006016">
    <property type="entry name" value="UspA"/>
</dbReference>
<evidence type="ECO:0000313" key="2">
    <source>
        <dbReference type="EMBL" id="TCP60584.1"/>
    </source>
</evidence>
<evidence type="ECO:0000259" key="1">
    <source>
        <dbReference type="Pfam" id="PF00582"/>
    </source>
</evidence>
<name>A0A4R2RDK1_9RHOB</name>
<accession>A0A4R2RDK1</accession>
<keyword evidence="3" id="KW-1185">Reference proteome</keyword>
<organism evidence="2 3">
    <name type="scientific">Rhodovulum bhavnagarense</name>
    <dbReference type="NCBI Taxonomy" id="992286"/>
    <lineage>
        <taxon>Bacteria</taxon>
        <taxon>Pseudomonadati</taxon>
        <taxon>Pseudomonadota</taxon>
        <taxon>Alphaproteobacteria</taxon>
        <taxon>Rhodobacterales</taxon>
        <taxon>Paracoccaceae</taxon>
        <taxon>Rhodovulum</taxon>
    </lineage>
</organism>
<dbReference type="Proteomes" id="UP000295050">
    <property type="component" value="Unassembled WGS sequence"/>
</dbReference>
<dbReference type="RefSeq" id="WP_132951727.1">
    <property type="nucleotide sequence ID" value="NZ_SLXU01000009.1"/>
</dbReference>
<reference evidence="2 3" key="1">
    <citation type="submission" date="2019-03" db="EMBL/GenBank/DDBJ databases">
        <title>Genomic Encyclopedia of Type Strains, Phase IV (KMG-IV): sequencing the most valuable type-strain genomes for metagenomic binning, comparative biology and taxonomic classification.</title>
        <authorList>
            <person name="Goeker M."/>
        </authorList>
    </citation>
    <scope>NUCLEOTIDE SEQUENCE [LARGE SCALE GENOMIC DNA]</scope>
    <source>
        <strain evidence="2 3">DSM 24766</strain>
    </source>
</reference>
<gene>
    <name evidence="2" type="ORF">EV663_10990</name>
</gene>
<dbReference type="EMBL" id="SLXU01000009">
    <property type="protein sequence ID" value="TCP60584.1"/>
    <property type="molecule type" value="Genomic_DNA"/>
</dbReference>
<protein>
    <submittedName>
        <fullName evidence="2">Nucleotide-binding universal stress UspA family protein</fullName>
    </submittedName>
</protein>